<keyword evidence="3" id="KW-1185">Reference proteome</keyword>
<name>A0A8J3BHY6_9FLAO</name>
<feature type="transmembrane region" description="Helical" evidence="1">
    <location>
        <begin position="12"/>
        <end position="32"/>
    </location>
</feature>
<keyword evidence="1" id="KW-0472">Membrane</keyword>
<sequence>MKDQPSGKDYKISRRGMLPLLGSGFLIPFLGFGKTNIVETSTAEEDEYQTLLKPDGTAVKVKVSTLKKSKVVKKNLSNSSLLQWLNKK</sequence>
<evidence type="ECO:0000256" key="1">
    <source>
        <dbReference type="SAM" id="Phobius"/>
    </source>
</evidence>
<evidence type="ECO:0000313" key="2">
    <source>
        <dbReference type="EMBL" id="GGK22464.1"/>
    </source>
</evidence>
<comment type="caution">
    <text evidence="2">The sequence shown here is derived from an EMBL/GenBank/DDBJ whole genome shotgun (WGS) entry which is preliminary data.</text>
</comment>
<dbReference type="RefSeq" id="WP_188651790.1">
    <property type="nucleotide sequence ID" value="NZ_BMNR01000003.1"/>
</dbReference>
<dbReference type="AlphaFoldDB" id="A0A8J3BHY6"/>
<organism evidence="2 3">
    <name type="scientific">Yeosuana aromativorans</name>
    <dbReference type="NCBI Taxonomy" id="288019"/>
    <lineage>
        <taxon>Bacteria</taxon>
        <taxon>Pseudomonadati</taxon>
        <taxon>Bacteroidota</taxon>
        <taxon>Flavobacteriia</taxon>
        <taxon>Flavobacteriales</taxon>
        <taxon>Flavobacteriaceae</taxon>
        <taxon>Yeosuana</taxon>
    </lineage>
</organism>
<evidence type="ECO:0000313" key="3">
    <source>
        <dbReference type="Proteomes" id="UP000612329"/>
    </source>
</evidence>
<dbReference type="EMBL" id="BMNR01000003">
    <property type="protein sequence ID" value="GGK22464.1"/>
    <property type="molecule type" value="Genomic_DNA"/>
</dbReference>
<protein>
    <submittedName>
        <fullName evidence="2">Uncharacterized protein</fullName>
    </submittedName>
</protein>
<reference evidence="2" key="1">
    <citation type="journal article" date="2014" name="Int. J. Syst. Evol. Microbiol.">
        <title>Complete genome sequence of Corynebacterium casei LMG S-19264T (=DSM 44701T), isolated from a smear-ripened cheese.</title>
        <authorList>
            <consortium name="US DOE Joint Genome Institute (JGI-PGF)"/>
            <person name="Walter F."/>
            <person name="Albersmeier A."/>
            <person name="Kalinowski J."/>
            <person name="Ruckert C."/>
        </authorList>
    </citation>
    <scope>NUCLEOTIDE SEQUENCE</scope>
    <source>
        <strain evidence="2">JCM 12862</strain>
    </source>
</reference>
<gene>
    <name evidence="2" type="ORF">GCM10007962_15800</name>
</gene>
<proteinExistence type="predicted"/>
<accession>A0A8J3BHY6</accession>
<keyword evidence="1" id="KW-0812">Transmembrane</keyword>
<reference evidence="2" key="2">
    <citation type="submission" date="2020-09" db="EMBL/GenBank/DDBJ databases">
        <authorList>
            <person name="Sun Q."/>
            <person name="Ohkuma M."/>
        </authorList>
    </citation>
    <scope>NUCLEOTIDE SEQUENCE</scope>
    <source>
        <strain evidence="2">JCM 12862</strain>
    </source>
</reference>
<dbReference type="Proteomes" id="UP000612329">
    <property type="component" value="Unassembled WGS sequence"/>
</dbReference>
<keyword evidence="1" id="KW-1133">Transmembrane helix</keyword>